<dbReference type="Pfam" id="PF01381">
    <property type="entry name" value="HTH_3"/>
    <property type="match status" value="1"/>
</dbReference>
<dbReference type="PROSITE" id="PS50943">
    <property type="entry name" value="HTH_CROC1"/>
    <property type="match status" value="1"/>
</dbReference>
<dbReference type="GO" id="GO:0003677">
    <property type="term" value="F:DNA binding"/>
    <property type="evidence" value="ECO:0007669"/>
    <property type="project" value="InterPro"/>
</dbReference>
<comment type="similarity">
    <text evidence="1">Belongs to the short-chain fatty acyl-CoA assimilation regulator (ScfR) family.</text>
</comment>
<dbReference type="InterPro" id="IPR010982">
    <property type="entry name" value="Lambda_DNA-bd_dom_sf"/>
</dbReference>
<dbReference type="Gene3D" id="1.10.10.2910">
    <property type="match status" value="1"/>
</dbReference>
<feature type="domain" description="HTH cro/C1-type" evidence="2">
    <location>
        <begin position="11"/>
        <end position="67"/>
    </location>
</feature>
<dbReference type="KEGG" id="bfc:BacF7301_06970"/>
<dbReference type="CDD" id="cd00093">
    <property type="entry name" value="HTH_XRE"/>
    <property type="match status" value="1"/>
</dbReference>
<proteinExistence type="inferred from homology"/>
<dbReference type="EMBL" id="CP050831">
    <property type="protein sequence ID" value="QIU93902.1"/>
    <property type="molecule type" value="Genomic_DNA"/>
</dbReference>
<dbReference type="RefSeq" id="WP_167961477.1">
    <property type="nucleotide sequence ID" value="NZ_CP050831.1"/>
</dbReference>
<evidence type="ECO:0000256" key="1">
    <source>
        <dbReference type="ARBA" id="ARBA00007227"/>
    </source>
</evidence>
<evidence type="ECO:0000259" key="2">
    <source>
        <dbReference type="PROSITE" id="PS50943"/>
    </source>
</evidence>
<protein>
    <submittedName>
        <fullName evidence="3">ImmA/IrrE family metallo-endopeptidase</fullName>
    </submittedName>
</protein>
<accession>A0A6H0KKH5</accession>
<dbReference type="PANTHER" id="PTHR43236">
    <property type="entry name" value="ANTITOXIN HIGA1"/>
    <property type="match status" value="1"/>
</dbReference>
<dbReference type="InterPro" id="IPR052345">
    <property type="entry name" value="Rad_response_metalloprotease"/>
</dbReference>
<dbReference type="InterPro" id="IPR010359">
    <property type="entry name" value="IrrE_HExxH"/>
</dbReference>
<dbReference type="SMART" id="SM00530">
    <property type="entry name" value="HTH_XRE"/>
    <property type="match status" value="1"/>
</dbReference>
<dbReference type="Proteomes" id="UP000501780">
    <property type="component" value="Chromosome"/>
</dbReference>
<dbReference type="SUPFAM" id="SSF47413">
    <property type="entry name" value="lambda repressor-like DNA-binding domains"/>
    <property type="match status" value="1"/>
</dbReference>
<name>A0A6H0KKH5_9BACE</name>
<organism evidence="3 4">
    <name type="scientific">Bacteroides faecium</name>
    <dbReference type="NCBI Taxonomy" id="2715212"/>
    <lineage>
        <taxon>Bacteria</taxon>
        <taxon>Pseudomonadati</taxon>
        <taxon>Bacteroidota</taxon>
        <taxon>Bacteroidia</taxon>
        <taxon>Bacteroidales</taxon>
        <taxon>Bacteroidaceae</taxon>
        <taxon>Bacteroides</taxon>
    </lineage>
</organism>
<dbReference type="Gene3D" id="1.10.260.40">
    <property type="entry name" value="lambda repressor-like DNA-binding domains"/>
    <property type="match status" value="1"/>
</dbReference>
<gene>
    <name evidence="3" type="ORF">BacF7301_06970</name>
</gene>
<dbReference type="InterPro" id="IPR001387">
    <property type="entry name" value="Cro/C1-type_HTH"/>
</dbReference>
<evidence type="ECO:0000313" key="3">
    <source>
        <dbReference type="EMBL" id="QIU93902.1"/>
    </source>
</evidence>
<keyword evidence="4" id="KW-1185">Reference proteome</keyword>
<evidence type="ECO:0000313" key="4">
    <source>
        <dbReference type="Proteomes" id="UP000501780"/>
    </source>
</evidence>
<reference evidence="3 4" key="1">
    <citation type="submission" date="2020-03" db="EMBL/GenBank/DDBJ databases">
        <title>Genomic analysis of Bacteroides faecium CBA7301.</title>
        <authorList>
            <person name="Kim J."/>
            <person name="Roh S.W."/>
        </authorList>
    </citation>
    <scope>NUCLEOTIDE SEQUENCE [LARGE SCALE GENOMIC DNA]</scope>
    <source>
        <strain evidence="3 4">CBA7301</strain>
    </source>
</reference>
<dbReference type="PANTHER" id="PTHR43236:SF1">
    <property type="entry name" value="BLL7220 PROTEIN"/>
    <property type="match status" value="1"/>
</dbReference>
<dbReference type="Pfam" id="PF06114">
    <property type="entry name" value="Peptidase_M78"/>
    <property type="match status" value="1"/>
</dbReference>
<sequence length="358" mass="41171">MKIEEIFAKRLKSARIMVGWSMDMLCEKIGNLISKQSISKYENGKMMPDSSVLIAISNALNLDPDYFFRPFLFELDEFEVSFRKKNKVKVFETNAIKEKIRDKVERYLEIENILGLENKFQPTAYSNAIISNAQDIKMQAIRLREEWKLGKDAINNVQAMLETHFIKVIDVDAPEGFDGLSGMVNDKYPIIVLNSNIGQSERRRMTALHELGHLLFNTCFDPALSPRQREGLCTVFANEMLIPSCVFSGIIGENRRDISLNELTDLQILYGISIDAMMMKAKELNIITEARCRTYYIKKNQDERFKRLVTASRFQEKKPKRFVSLVFRAIASDIITTSKAASLLNISIEDVRNRLNLI</sequence>
<dbReference type="AlphaFoldDB" id="A0A6H0KKH5"/>